<gene>
    <name evidence="4" type="ORF">GSD1FS_0962</name>
</gene>
<comment type="caution">
    <text evidence="4">The sequence shown here is derived from an EMBL/GenBank/DDBJ whole genome shotgun (WGS) entry which is preliminary data.</text>
</comment>
<keyword evidence="5" id="KW-1185">Reference proteome</keyword>
<evidence type="ECO:0000256" key="1">
    <source>
        <dbReference type="ARBA" id="ARBA00022801"/>
    </source>
</evidence>
<dbReference type="Pfam" id="PF04203">
    <property type="entry name" value="Sortase"/>
    <property type="match status" value="1"/>
</dbReference>
<accession>A0A7K1J4P7</accession>
<keyword evidence="1" id="KW-0378">Hydrolase</keyword>
<dbReference type="NCBIfam" id="TIGR01076">
    <property type="entry name" value="sortase_fam"/>
    <property type="match status" value="1"/>
</dbReference>
<keyword evidence="3" id="KW-0472">Membrane</keyword>
<name>A0A7K1J4P7_9BIFI</name>
<sequence length="187" mass="20233">MGRIRIPKIDVDIPIYHGTDDATLLKGAGHLEGTSLPVGGKSTRTVITAHRGLAEAELFTRLNELKVGDTFTLEVFGNVLTYRVNDTKVVEPKDSAAVKAVEGKDLATLVTCTPLGINTHRILVTGERVLPTPKQDADAAGKSSGLPHFPWWLLGYLTAVGLTLTWAVFQTRDALHPQTQPHHASLK</sequence>
<feature type="active site" description="Acyl-thioester intermediate" evidence="2">
    <location>
        <position position="112"/>
    </location>
</feature>
<dbReference type="AlphaFoldDB" id="A0A7K1J4P7"/>
<dbReference type="EMBL" id="WNLP01000003">
    <property type="protein sequence ID" value="MUH59627.1"/>
    <property type="molecule type" value="Genomic_DNA"/>
</dbReference>
<evidence type="ECO:0000256" key="3">
    <source>
        <dbReference type="SAM" id="Phobius"/>
    </source>
</evidence>
<dbReference type="RefSeq" id="WP_196425033.1">
    <property type="nucleotide sequence ID" value="NZ_WNLP01000003.1"/>
</dbReference>
<organism evidence="4 5">
    <name type="scientific">Bifidobacterium canis</name>
    <dbReference type="NCBI Taxonomy" id="2610880"/>
    <lineage>
        <taxon>Bacteria</taxon>
        <taxon>Bacillati</taxon>
        <taxon>Actinomycetota</taxon>
        <taxon>Actinomycetes</taxon>
        <taxon>Bifidobacteriales</taxon>
        <taxon>Bifidobacteriaceae</taxon>
        <taxon>Bifidobacterium</taxon>
    </lineage>
</organism>
<dbReference type="NCBIfam" id="NF033745">
    <property type="entry name" value="class_C_sortase"/>
    <property type="match status" value="1"/>
</dbReference>
<dbReference type="InterPro" id="IPR005754">
    <property type="entry name" value="Sortase"/>
</dbReference>
<dbReference type="CDD" id="cd05827">
    <property type="entry name" value="Sortase_C"/>
    <property type="match status" value="1"/>
</dbReference>
<dbReference type="SUPFAM" id="SSF63817">
    <property type="entry name" value="Sortase"/>
    <property type="match status" value="1"/>
</dbReference>
<evidence type="ECO:0000313" key="5">
    <source>
        <dbReference type="Proteomes" id="UP000487882"/>
    </source>
</evidence>
<dbReference type="InterPro" id="IPR042002">
    <property type="entry name" value="Sortase_C"/>
</dbReference>
<dbReference type="Gene3D" id="2.40.260.10">
    <property type="entry name" value="Sortase"/>
    <property type="match status" value="1"/>
</dbReference>
<dbReference type="GO" id="GO:0016787">
    <property type="term" value="F:hydrolase activity"/>
    <property type="evidence" value="ECO:0007669"/>
    <property type="project" value="UniProtKB-KW"/>
</dbReference>
<evidence type="ECO:0000313" key="4">
    <source>
        <dbReference type="EMBL" id="MUH59627.1"/>
    </source>
</evidence>
<dbReference type="InterPro" id="IPR023365">
    <property type="entry name" value="Sortase_dom-sf"/>
</dbReference>
<keyword evidence="3" id="KW-0812">Transmembrane</keyword>
<proteinExistence type="predicted"/>
<keyword evidence="3" id="KW-1133">Transmembrane helix</keyword>
<evidence type="ECO:0000256" key="2">
    <source>
        <dbReference type="PIRSR" id="PIRSR605754-1"/>
    </source>
</evidence>
<feature type="active site" description="Proton donor/acceptor" evidence="2">
    <location>
        <position position="50"/>
    </location>
</feature>
<reference evidence="4 5" key="1">
    <citation type="submission" date="2019-09" db="EMBL/GenBank/DDBJ databases">
        <title>Bifidobacterium canis sp. nov., isolated from the digestive tract of German Shepherd dog puppy.</title>
        <authorList>
            <person name="Bunesova V."/>
        </authorList>
    </citation>
    <scope>NUCLEOTIDE SEQUENCE [LARGE SCALE GENOMIC DNA]</scope>
    <source>
        <strain evidence="4 5">GSD1FS</strain>
    </source>
</reference>
<dbReference type="Proteomes" id="UP000487882">
    <property type="component" value="Unassembled WGS sequence"/>
</dbReference>
<protein>
    <submittedName>
        <fullName evidence="4">Sortase</fullName>
    </submittedName>
</protein>
<feature type="transmembrane region" description="Helical" evidence="3">
    <location>
        <begin position="151"/>
        <end position="169"/>
    </location>
</feature>